<organism evidence="8">
    <name type="scientific">Caenorhabditis remanei</name>
    <name type="common">Caenorhabditis vulgaris</name>
    <dbReference type="NCBI Taxonomy" id="31234"/>
    <lineage>
        <taxon>Eukaryota</taxon>
        <taxon>Metazoa</taxon>
        <taxon>Ecdysozoa</taxon>
        <taxon>Nematoda</taxon>
        <taxon>Chromadorea</taxon>
        <taxon>Rhabditida</taxon>
        <taxon>Rhabditina</taxon>
        <taxon>Rhabditomorpha</taxon>
        <taxon>Rhabditoidea</taxon>
        <taxon>Rhabditidae</taxon>
        <taxon>Peloderinae</taxon>
        <taxon>Caenorhabditis</taxon>
    </lineage>
</organism>
<dbReference type="PANTHER" id="PTHR47518:SF11">
    <property type="entry name" value="SERPENTINE RECEPTOR, CLASS E (EPSILON)-RELATED"/>
    <property type="match status" value="1"/>
</dbReference>
<dbReference type="STRING" id="31234.E3LII6"/>
<evidence type="ECO:0000256" key="4">
    <source>
        <dbReference type="ARBA" id="ARBA00022989"/>
    </source>
</evidence>
<protein>
    <submittedName>
        <fullName evidence="7">CRE-SRE-7 protein</fullName>
    </submittedName>
</protein>
<dbReference type="OMA" id="YGGQYFG"/>
<dbReference type="InterPro" id="IPR004151">
    <property type="entry name" value="7TM_GPCR_serpentine_rcpt_Sre"/>
</dbReference>
<gene>
    <name evidence="7" type="primary">Cre-sre-7</name>
    <name evidence="7" type="ORF">CRE_08967</name>
</gene>
<dbReference type="eggNOG" id="ENOG502TG4G">
    <property type="taxonomic scope" value="Eukaryota"/>
</dbReference>
<dbReference type="InterPro" id="IPR052854">
    <property type="entry name" value="Serpentine_rcpt_epsilon"/>
</dbReference>
<dbReference type="HOGENOM" id="CLU_043866_1_1_1"/>
<dbReference type="GO" id="GO:0007606">
    <property type="term" value="P:sensory perception of chemical stimulus"/>
    <property type="evidence" value="ECO:0007669"/>
    <property type="project" value="InterPro"/>
</dbReference>
<feature type="transmembrane region" description="Helical" evidence="6">
    <location>
        <begin position="249"/>
        <end position="267"/>
    </location>
</feature>
<feature type="transmembrane region" description="Helical" evidence="6">
    <location>
        <begin position="183"/>
        <end position="208"/>
    </location>
</feature>
<keyword evidence="3 6" id="KW-0812">Transmembrane</keyword>
<dbReference type="OrthoDB" id="5819751at2759"/>
<dbReference type="Pfam" id="PF03125">
    <property type="entry name" value="Sre"/>
    <property type="match status" value="1"/>
</dbReference>
<dbReference type="GO" id="GO:0016020">
    <property type="term" value="C:membrane"/>
    <property type="evidence" value="ECO:0007669"/>
    <property type="project" value="UniProtKB-SubCell"/>
</dbReference>
<dbReference type="FunCoup" id="E3LII6">
    <property type="interactions" value="387"/>
</dbReference>
<evidence type="ECO:0000256" key="3">
    <source>
        <dbReference type="ARBA" id="ARBA00022692"/>
    </source>
</evidence>
<reference evidence="7" key="1">
    <citation type="submission" date="2007-07" db="EMBL/GenBank/DDBJ databases">
        <title>PCAP assembly of the Caenorhabditis remanei genome.</title>
        <authorList>
            <consortium name="The Caenorhabditis remanei Sequencing Consortium"/>
            <person name="Wilson R.K."/>
        </authorList>
    </citation>
    <scope>NUCLEOTIDE SEQUENCE [LARGE SCALE GENOMIC DNA]</scope>
    <source>
        <strain evidence="7">PB4641</strain>
    </source>
</reference>
<dbReference type="InParanoid" id="E3LII6"/>
<feature type="transmembrane region" description="Helical" evidence="6">
    <location>
        <begin position="141"/>
        <end position="163"/>
    </location>
</feature>
<keyword evidence="4 6" id="KW-1133">Transmembrane helix</keyword>
<feature type="transmembrane region" description="Helical" evidence="6">
    <location>
        <begin position="279"/>
        <end position="300"/>
    </location>
</feature>
<comment type="subcellular location">
    <subcellularLocation>
        <location evidence="1">Membrane</location>
        <topology evidence="1">Multi-pass membrane protein</topology>
    </subcellularLocation>
</comment>
<evidence type="ECO:0000256" key="6">
    <source>
        <dbReference type="SAM" id="Phobius"/>
    </source>
</evidence>
<dbReference type="PANTHER" id="PTHR47518">
    <property type="entry name" value="SERPENTINE RECEPTOR CLASS EPSILON-13-RELATED"/>
    <property type="match status" value="1"/>
</dbReference>
<accession>E3LII6</accession>
<evidence type="ECO:0000256" key="2">
    <source>
        <dbReference type="ARBA" id="ARBA00006803"/>
    </source>
</evidence>
<feature type="transmembrane region" description="Helical" evidence="6">
    <location>
        <begin position="37"/>
        <end position="57"/>
    </location>
</feature>
<feature type="transmembrane region" description="Helical" evidence="6">
    <location>
        <begin position="64"/>
        <end position="90"/>
    </location>
</feature>
<name>E3LII6_CAERE</name>
<evidence type="ECO:0000256" key="5">
    <source>
        <dbReference type="ARBA" id="ARBA00023136"/>
    </source>
</evidence>
<dbReference type="AlphaFoldDB" id="E3LII6"/>
<feature type="transmembrane region" description="Helical" evidence="6">
    <location>
        <begin position="102"/>
        <end position="121"/>
    </location>
</feature>
<evidence type="ECO:0000313" key="8">
    <source>
        <dbReference type="Proteomes" id="UP000008281"/>
    </source>
</evidence>
<comment type="similarity">
    <text evidence="2">Belongs to the nematode receptor-like protein sre family.</text>
</comment>
<keyword evidence="8" id="KW-1185">Reference proteome</keyword>
<sequence length="356" mass="41711">MCSPSTSNVRFITFINTSYIEAENLDNLFGILLRVEVAVLVFSWIEFLYTFYLLIFVRAMHFNLTFLFINYGGQYFGSMLSRCIIIYIQLYPDKNLEYIIPLANYVRTLCLFIAMYILPIFMVERCLASFFVKNYEKSRKVWVSLMILSIFHPLVFASAIAYIQCKSRKFNSHNLLFSSGWLLVPFHVASFFIVNIIGYIGVEICFLYNSRRYKKFSLVGLTKFNYGLSERFQLAENIKMCKVLKKVQIAILFFNIGCSSILLMDYFQVDIMIKYSSYVAFNFLALVYGITIPIIVHFLLPEWQKETRRLIHSCLCCCSRHAVQEAPKTTFGEKMIYKDHSQEANIYFNQFNKVTL</sequence>
<proteinExistence type="inferred from homology"/>
<evidence type="ECO:0000256" key="1">
    <source>
        <dbReference type="ARBA" id="ARBA00004141"/>
    </source>
</evidence>
<keyword evidence="5 6" id="KW-0472">Membrane</keyword>
<evidence type="ECO:0000313" key="7">
    <source>
        <dbReference type="EMBL" id="EFO95316.1"/>
    </source>
</evidence>
<dbReference type="EMBL" id="DS268409">
    <property type="protein sequence ID" value="EFO95316.1"/>
    <property type="molecule type" value="Genomic_DNA"/>
</dbReference>
<dbReference type="Proteomes" id="UP000008281">
    <property type="component" value="Unassembled WGS sequence"/>
</dbReference>